<evidence type="ECO:0000313" key="1">
    <source>
        <dbReference type="EMBL" id="KRG14219.1"/>
    </source>
</evidence>
<dbReference type="Gene3D" id="3.30.470.20">
    <property type="entry name" value="ATP-grasp fold, B domain"/>
    <property type="match status" value="1"/>
</dbReference>
<organism evidence="1 2">
    <name type="scientific">Lederbergia galactosidilytica</name>
    <dbReference type="NCBI Taxonomy" id="217031"/>
    <lineage>
        <taxon>Bacteria</taxon>
        <taxon>Bacillati</taxon>
        <taxon>Bacillota</taxon>
        <taxon>Bacilli</taxon>
        <taxon>Bacillales</taxon>
        <taxon>Bacillaceae</taxon>
        <taxon>Lederbergia</taxon>
    </lineage>
</organism>
<protein>
    <recommendedName>
        <fullName evidence="3">YheC/YheD family protein</fullName>
    </recommendedName>
</protein>
<name>A0A0Q9XZM3_9BACI</name>
<dbReference type="EMBL" id="LGPB01000066">
    <property type="protein sequence ID" value="KRG14219.1"/>
    <property type="molecule type" value="Genomic_DNA"/>
</dbReference>
<sequence>MEQVILREKSSFIVQRYIHTRTKNDEPYHIRAHVQKNGEGQWQLTHIYPRLGNKKSNLSNISTEGRVEDFHAFLLNEYGEKGEGYASYILDLSVEVAWQLDKLYGLALDELGIDFAIDETGRCWMHEANNGPQTAFHEEKRAIHAIAYAKYIAQKGIVHTLSSTRPEATKRGFVSRNSSLSFAQDHDSPLPRTMIKNVWAYLLEPLVMMS</sequence>
<proteinExistence type="predicted"/>
<dbReference type="Pfam" id="PF14398">
    <property type="entry name" value="ATPgrasp_YheCD"/>
    <property type="match status" value="1"/>
</dbReference>
<dbReference type="AlphaFoldDB" id="A0A0Q9XZM3"/>
<dbReference type="InterPro" id="IPR026838">
    <property type="entry name" value="YheC/D"/>
</dbReference>
<reference evidence="1 2" key="1">
    <citation type="submission" date="2015-06" db="EMBL/GenBank/DDBJ databases">
        <title>Genome sequencing project of Bacillus galactosidilyticus PL133.</title>
        <authorList>
            <person name="Gaiero J."/>
            <person name="Nicol R."/>
            <person name="Habash M."/>
        </authorList>
    </citation>
    <scope>NUCLEOTIDE SEQUENCE [LARGE SCALE GENOMIC DNA]</scope>
    <source>
        <strain evidence="1 2">PL133</strain>
    </source>
</reference>
<dbReference type="PATRIC" id="fig|217031.4.peg.2071"/>
<comment type="caution">
    <text evidence="1">The sequence shown here is derived from an EMBL/GenBank/DDBJ whole genome shotgun (WGS) entry which is preliminary data.</text>
</comment>
<evidence type="ECO:0008006" key="3">
    <source>
        <dbReference type="Google" id="ProtNLM"/>
    </source>
</evidence>
<gene>
    <name evidence="1" type="ORF">ACA29_06200</name>
</gene>
<evidence type="ECO:0000313" key="2">
    <source>
        <dbReference type="Proteomes" id="UP000053881"/>
    </source>
</evidence>
<dbReference type="Proteomes" id="UP000053881">
    <property type="component" value="Unassembled WGS sequence"/>
</dbReference>
<accession>A0A0Q9XZM3</accession>